<dbReference type="PANTHER" id="PTHR30405:SF11">
    <property type="entry name" value="RNA-GUIDED DNA ENDONUCLEASE RV2885C-RELATED"/>
    <property type="match status" value="1"/>
</dbReference>
<comment type="caution">
    <text evidence="3">The sequence shown here is derived from an EMBL/GenBank/DDBJ whole genome shotgun (WGS) entry which is preliminary data.</text>
</comment>
<accession>A0A2C1LLT3</accession>
<dbReference type="Pfam" id="PF07282">
    <property type="entry name" value="Cas12f1-like_TNB"/>
    <property type="match status" value="1"/>
</dbReference>
<protein>
    <submittedName>
        <fullName evidence="3">Transposase</fullName>
    </submittedName>
</protein>
<evidence type="ECO:0000313" key="3">
    <source>
        <dbReference type="EMBL" id="PGT99436.1"/>
    </source>
</evidence>
<feature type="domain" description="Cas12f1-like TNB" evidence="2">
    <location>
        <begin position="390"/>
        <end position="456"/>
    </location>
</feature>
<dbReference type="SMR" id="A0A2C1LLT3"/>
<dbReference type="InterPro" id="IPR010095">
    <property type="entry name" value="Cas12f1-like_TNB"/>
</dbReference>
<name>A0A2C1LLT3_BACCE</name>
<dbReference type="NCBIfam" id="NF040570">
    <property type="entry name" value="guided_TnpB"/>
    <property type="match status" value="1"/>
</dbReference>
<reference evidence="3 4" key="1">
    <citation type="submission" date="2017-09" db="EMBL/GenBank/DDBJ databases">
        <title>Large-scale bioinformatics analysis of Bacillus genomes uncovers conserved roles of natural products in bacterial physiology.</title>
        <authorList>
            <consortium name="Agbiome Team Llc"/>
            <person name="Bleich R.M."/>
            <person name="Grubbs K.J."/>
            <person name="Santa Maria K.C."/>
            <person name="Allen S.E."/>
            <person name="Farag S."/>
            <person name="Shank E.A."/>
            <person name="Bowers A."/>
        </authorList>
    </citation>
    <scope>NUCLEOTIDE SEQUENCE [LARGE SCALE GENOMIC DNA]</scope>
    <source>
        <strain evidence="3 4">AFS040105</strain>
    </source>
</reference>
<evidence type="ECO:0000313" key="4">
    <source>
        <dbReference type="Proteomes" id="UP000225766"/>
    </source>
</evidence>
<organism evidence="3 4">
    <name type="scientific">Bacillus cereus</name>
    <dbReference type="NCBI Taxonomy" id="1396"/>
    <lineage>
        <taxon>Bacteria</taxon>
        <taxon>Bacillati</taxon>
        <taxon>Bacillota</taxon>
        <taxon>Bacilli</taxon>
        <taxon>Bacillales</taxon>
        <taxon>Bacillaceae</taxon>
        <taxon>Bacillus</taxon>
        <taxon>Bacillus cereus group</taxon>
    </lineage>
</organism>
<keyword evidence="1" id="KW-0238">DNA-binding</keyword>
<dbReference type="GO" id="GO:0003677">
    <property type="term" value="F:DNA binding"/>
    <property type="evidence" value="ECO:0007669"/>
    <property type="project" value="UniProtKB-KW"/>
</dbReference>
<dbReference type="RefSeq" id="WP_098858697.1">
    <property type="nucleotide sequence ID" value="NZ_NUMG01000027.1"/>
</dbReference>
<dbReference type="PANTHER" id="PTHR30405">
    <property type="entry name" value="TRANSPOSASE"/>
    <property type="match status" value="1"/>
</dbReference>
<dbReference type="Proteomes" id="UP000225766">
    <property type="component" value="Unassembled WGS sequence"/>
</dbReference>
<gene>
    <name evidence="3" type="ORF">COD19_19130</name>
</gene>
<dbReference type="AlphaFoldDB" id="A0A2C1LLT3"/>
<dbReference type="EMBL" id="NUMG01000027">
    <property type="protein sequence ID" value="PGT99436.1"/>
    <property type="molecule type" value="Genomic_DNA"/>
</dbReference>
<evidence type="ECO:0000256" key="1">
    <source>
        <dbReference type="ARBA" id="ARBA00023125"/>
    </source>
</evidence>
<sequence>MIITRKIAITIVSEEAQESYNYLRQQIYYYYKALNFGMNHIYFNYVAKEKIKLADSAYKEREEKYINAIHIAKEKLQKDLSVSQRAQAEKSLEVNTNNLDKLRKAISKDAKETFQKVMGAVERTNVTDAIKKEFPMLQRDSIDFAASKVASDFNNDLKLGLMTGSRTLRIYKRNQAYPFRSRRLKFYKENGDFFINSSKSLLFKCLLGVKRQNSKELIQILEKILDNQYKICDSSLEFNKKKLILNLCIEVDENTHSENMKVPGVVKGRIVGVDLGIKIPAYCTLNDSPFKKKAIGSVDDLLRIRTQMQARRRRLSKNLISARGGKGRGKKLKALDRFEEYERNYVRTYNHFISKQIIQFTLQNQAEQINLELLQMEHTKSKSILRNWSYYQLQQMIEYKAKREGIVIKYVDPYHTSQVCSKCGHFEENQRMDQNTFRCKKCKYRTNADYNAAKNIANSTRYISSIQESEYYNIKNRNIAK</sequence>
<dbReference type="NCBIfam" id="TIGR01766">
    <property type="entry name" value="IS200/IS605 family accessory protein TnpB-like domain"/>
    <property type="match status" value="1"/>
</dbReference>
<dbReference type="InterPro" id="IPR051399">
    <property type="entry name" value="RNA-guided_DNA_endo/Transpos"/>
</dbReference>
<evidence type="ECO:0000259" key="2">
    <source>
        <dbReference type="Pfam" id="PF07282"/>
    </source>
</evidence>
<proteinExistence type="predicted"/>